<dbReference type="InterPro" id="IPR001387">
    <property type="entry name" value="Cro/C1-type_HTH"/>
</dbReference>
<proteinExistence type="predicted"/>
<keyword evidence="1" id="KW-0238">DNA-binding</keyword>
<dbReference type="CDD" id="cd00093">
    <property type="entry name" value="HTH_XRE"/>
    <property type="match status" value="1"/>
</dbReference>
<keyword evidence="2" id="KW-0472">Membrane</keyword>
<keyword evidence="5" id="KW-1185">Reference proteome</keyword>
<gene>
    <name evidence="4" type="ORF">Lac1_17130</name>
</gene>
<evidence type="ECO:0000259" key="3">
    <source>
        <dbReference type="PROSITE" id="PS50943"/>
    </source>
</evidence>
<dbReference type="Pfam" id="PF01381">
    <property type="entry name" value="HTH_3"/>
    <property type="match status" value="1"/>
</dbReference>
<dbReference type="Proteomes" id="UP001305815">
    <property type="component" value="Chromosome"/>
</dbReference>
<keyword evidence="2" id="KW-1133">Transmembrane helix</keyword>
<dbReference type="EMBL" id="AP027742">
    <property type="protein sequence ID" value="BDZ77530.1"/>
    <property type="molecule type" value="Genomic_DNA"/>
</dbReference>
<evidence type="ECO:0000256" key="1">
    <source>
        <dbReference type="ARBA" id="ARBA00023125"/>
    </source>
</evidence>
<accession>A0ABN6Z360</accession>
<evidence type="ECO:0000313" key="4">
    <source>
        <dbReference type="EMBL" id="BDZ77530.1"/>
    </source>
</evidence>
<dbReference type="InterPro" id="IPR010982">
    <property type="entry name" value="Lambda_DNA-bd_dom_sf"/>
</dbReference>
<dbReference type="RefSeq" id="WP_316264579.1">
    <property type="nucleotide sequence ID" value="NZ_AP027742.1"/>
</dbReference>
<dbReference type="PROSITE" id="PS50943">
    <property type="entry name" value="HTH_CROC1"/>
    <property type="match status" value="1"/>
</dbReference>
<name>A0ABN6Z360_9FIRM</name>
<organism evidence="4 5">
    <name type="scientific">Claveliimonas bilis</name>
    <dbReference type="NCBI Taxonomy" id="3028070"/>
    <lineage>
        <taxon>Bacteria</taxon>
        <taxon>Bacillati</taxon>
        <taxon>Bacillota</taxon>
        <taxon>Clostridia</taxon>
        <taxon>Lachnospirales</taxon>
        <taxon>Lachnospiraceae</taxon>
        <taxon>Claveliimonas</taxon>
    </lineage>
</organism>
<protein>
    <recommendedName>
        <fullName evidence="3">HTH cro/C1-type domain-containing protein</fullName>
    </recommendedName>
</protein>
<dbReference type="Gene3D" id="1.10.260.40">
    <property type="entry name" value="lambda repressor-like DNA-binding domains"/>
    <property type="match status" value="1"/>
</dbReference>
<keyword evidence="2" id="KW-0812">Transmembrane</keyword>
<reference evidence="5" key="1">
    <citation type="journal article" date="2023" name="Int. J. Syst. Evol. Microbiol.">
        <title>Claveliimonas bilis gen. nov., sp. nov., deoxycholic acid-producing bacteria isolated from human faeces, and reclassification of Sellimonas monacensis Zenner et al. 2021 as Claveliimonas monacensis comb. nov.</title>
        <authorList>
            <person name="Hisatomi A."/>
            <person name="Kastawa N.W.E.P.G."/>
            <person name="Song I."/>
            <person name="Ohkuma M."/>
            <person name="Fukiya S."/>
            <person name="Sakamoto M."/>
        </authorList>
    </citation>
    <scope>NUCLEOTIDE SEQUENCE [LARGE SCALE GENOMIC DNA]</scope>
    <source>
        <strain evidence="5">12BBH14</strain>
    </source>
</reference>
<feature type="transmembrane region" description="Helical" evidence="2">
    <location>
        <begin position="118"/>
        <end position="136"/>
    </location>
</feature>
<dbReference type="PANTHER" id="PTHR46558">
    <property type="entry name" value="TRACRIPTIONAL REGULATORY PROTEIN-RELATED-RELATED"/>
    <property type="match status" value="1"/>
</dbReference>
<dbReference type="SUPFAM" id="SSF47413">
    <property type="entry name" value="lambda repressor-like DNA-binding domains"/>
    <property type="match status" value="1"/>
</dbReference>
<sequence length="161" mass="18208">MNIGNRLKIYRNACSLTQGEVADKLGVTRQAISNWERGQSIPDLEMLQKISRLYNIKLEKLLEEDTVDTSSSSKDVPVEKKYLSYFVIIAFLSISCMFPILGIITGIFTFYISHNLNIKSILLTFFTVLTLIISIWNSWSFINANFVQNGTATVDQVAAEE</sequence>
<feature type="domain" description="HTH cro/C1-type" evidence="3">
    <location>
        <begin position="7"/>
        <end position="61"/>
    </location>
</feature>
<evidence type="ECO:0000313" key="5">
    <source>
        <dbReference type="Proteomes" id="UP001305815"/>
    </source>
</evidence>
<feature type="transmembrane region" description="Helical" evidence="2">
    <location>
        <begin position="82"/>
        <end position="112"/>
    </location>
</feature>
<dbReference type="PANTHER" id="PTHR46558:SF13">
    <property type="entry name" value="HTH-TYPE TRANSCRIPTIONAL REGULATOR IMMR"/>
    <property type="match status" value="1"/>
</dbReference>
<dbReference type="SMART" id="SM00530">
    <property type="entry name" value="HTH_XRE"/>
    <property type="match status" value="1"/>
</dbReference>
<evidence type="ECO:0000256" key="2">
    <source>
        <dbReference type="SAM" id="Phobius"/>
    </source>
</evidence>